<dbReference type="AlphaFoldDB" id="A0A5B0P1Y1"/>
<comment type="caution">
    <text evidence="3">The sequence shown here is derived from an EMBL/GenBank/DDBJ whole genome shotgun (WGS) entry which is preliminary data.</text>
</comment>
<accession>A0A5B0P1Y1</accession>
<evidence type="ECO:0000313" key="4">
    <source>
        <dbReference type="Proteomes" id="UP000324748"/>
    </source>
</evidence>
<gene>
    <name evidence="3" type="ORF">PGT21_010218</name>
</gene>
<proteinExistence type="predicted"/>
<reference evidence="3 4" key="1">
    <citation type="submission" date="2019-05" db="EMBL/GenBank/DDBJ databases">
        <title>Emergence of the Ug99 lineage of the wheat stem rust pathogen through somatic hybridization.</title>
        <authorList>
            <person name="Li F."/>
            <person name="Upadhyaya N.M."/>
            <person name="Sperschneider J."/>
            <person name="Matny O."/>
            <person name="Nguyen-Phuc H."/>
            <person name="Mago R."/>
            <person name="Raley C."/>
            <person name="Miller M.E."/>
            <person name="Silverstein K.A.T."/>
            <person name="Henningsen E."/>
            <person name="Hirsch C.D."/>
            <person name="Visser B."/>
            <person name="Pretorius Z.A."/>
            <person name="Steffenson B.J."/>
            <person name="Schwessinger B."/>
            <person name="Dodds P.N."/>
            <person name="Figueroa M."/>
        </authorList>
    </citation>
    <scope>NUCLEOTIDE SEQUENCE [LARGE SCALE GENOMIC DNA]</scope>
    <source>
        <strain evidence="3">21-0</strain>
    </source>
</reference>
<dbReference type="Proteomes" id="UP000324748">
    <property type="component" value="Unassembled WGS sequence"/>
</dbReference>
<evidence type="ECO:0000256" key="2">
    <source>
        <dbReference type="SAM" id="SignalP"/>
    </source>
</evidence>
<name>A0A5B0P1Y1_PUCGR</name>
<feature type="chain" id="PRO_5022693269" evidence="2">
    <location>
        <begin position="26"/>
        <end position="972"/>
    </location>
</feature>
<sequence length="972" mass="111944">MQGSTSYQFVMQLLCFILSSRYVSLDLLKPQAPDDPFSHAWEKISVSSNIGQLPKDGEGLREVESLAGPRLEHSAPFCNDHPPSTSQNSPSHKITPCAVQQQKPSAKKLLPKDGLIITSQPEHKDPLDLPTYSRSVKWLRNDIAALEASRQAVDLVKQFGKDSRIFRKVSKTASNFRSQLSLKARARPHKQAGSAEQCRSIGSEMSSETAGAPAGLSNSSESAKFSPRESAESPEPSGPSTYFATIGSDSFPHSSGTSRLTELEGLTSSYQAHKLDSFSKSDDLGNSFGEGEPPNAKHPPNVLAPTLEPPRFEIILKSGVREPTQWERREFHELKVICTKAFSNRKLSFELGNGKEYTMDNFTQLLKTKISSKNPQYEYWKLLSRNVLSDRIINDVEAAWNSLYRLKRDIGFDKTKVENSIVDWIENLDQEQVEKDFRNEREIAIKVIKKSKVKLEKKVEFYFPDIKSMIYNSNSDKLERFANARGIQNLSKQHEEFGNPTFSTVEDIIKTLPHEFDLTTEIYRYLLITGFENILKEIREEADNHLKAIAQKHVHDFLKNTSSIMPHVESYIESLNENDFERHFGLIPSKIYQKLHEVPLRSERIKYAICKNKHSMKKEDVRALKNFSSDINKFRNEIQVMIERYISLGQIQNVEKLMKLKNEAISFNPVNHPYVEHLFSENMIDQSTKLNLNPEKRITKKEFLEIVGTEQEFTALLMSKFRSNLLGRIVNISHTHEFKKELKRKAIKILGETYVEGFEYDAKSFYLTRDAFEKSGGIQFEKALKVYSKKAQKELRSQPDLISIAEALVEAHIHEENKPFYLEQDVSQLLDEMNIKNLQDFSDREGIFRELQSFDERFSVFYHTPLVRGDSRLKGTSFENLTEDSRTKLNYIAKMIYENLGTLNSLYEENSELRKQIARMERNFYQDIPQILEFMQVIHRHVPNVERPLKSGWDSYFTLKNLSFFMTGPKHY</sequence>
<dbReference type="OrthoDB" id="2519246at2759"/>
<evidence type="ECO:0000256" key="1">
    <source>
        <dbReference type="SAM" id="MobiDB-lite"/>
    </source>
</evidence>
<feature type="region of interest" description="Disordered" evidence="1">
    <location>
        <begin position="281"/>
        <end position="301"/>
    </location>
</feature>
<organism evidence="3 4">
    <name type="scientific">Puccinia graminis f. sp. tritici</name>
    <dbReference type="NCBI Taxonomy" id="56615"/>
    <lineage>
        <taxon>Eukaryota</taxon>
        <taxon>Fungi</taxon>
        <taxon>Dikarya</taxon>
        <taxon>Basidiomycota</taxon>
        <taxon>Pucciniomycotina</taxon>
        <taxon>Pucciniomycetes</taxon>
        <taxon>Pucciniales</taxon>
        <taxon>Pucciniaceae</taxon>
        <taxon>Puccinia</taxon>
    </lineage>
</organism>
<protein>
    <submittedName>
        <fullName evidence="3">Uncharacterized protein</fullName>
    </submittedName>
</protein>
<keyword evidence="4" id="KW-1185">Reference proteome</keyword>
<dbReference type="EMBL" id="VSWC01000079">
    <property type="protein sequence ID" value="KAA1094118.1"/>
    <property type="molecule type" value="Genomic_DNA"/>
</dbReference>
<keyword evidence="2" id="KW-0732">Signal</keyword>
<feature type="signal peptide" evidence="2">
    <location>
        <begin position="1"/>
        <end position="25"/>
    </location>
</feature>
<evidence type="ECO:0000313" key="3">
    <source>
        <dbReference type="EMBL" id="KAA1094118.1"/>
    </source>
</evidence>
<feature type="region of interest" description="Disordered" evidence="1">
    <location>
        <begin position="180"/>
        <end position="248"/>
    </location>
</feature>